<feature type="compositionally biased region" description="Polar residues" evidence="15">
    <location>
        <begin position="536"/>
        <end position="550"/>
    </location>
</feature>
<dbReference type="Proteomes" id="UP000515203">
    <property type="component" value="Unplaced"/>
</dbReference>
<dbReference type="PANTHER" id="PTHR24166">
    <property type="entry name" value="ROLLING PEBBLES, ISOFORM B"/>
    <property type="match status" value="1"/>
</dbReference>
<evidence type="ECO:0000256" key="14">
    <source>
        <dbReference type="PROSITE-ProRule" id="PRU00023"/>
    </source>
</evidence>
<feature type="compositionally biased region" description="Polar residues" evidence="15">
    <location>
        <begin position="407"/>
        <end position="433"/>
    </location>
</feature>
<organism evidence="18 19">
    <name type="scientific">Octodon degus</name>
    <name type="common">Degu</name>
    <name type="synonym">Sciurus degus</name>
    <dbReference type="NCBI Taxonomy" id="10160"/>
    <lineage>
        <taxon>Eukaryota</taxon>
        <taxon>Metazoa</taxon>
        <taxon>Chordata</taxon>
        <taxon>Craniata</taxon>
        <taxon>Vertebrata</taxon>
        <taxon>Euteleostomi</taxon>
        <taxon>Mammalia</taxon>
        <taxon>Eutheria</taxon>
        <taxon>Euarchontoglires</taxon>
        <taxon>Glires</taxon>
        <taxon>Rodentia</taxon>
        <taxon>Hystricomorpha</taxon>
        <taxon>Octodontidae</taxon>
        <taxon>Octodon</taxon>
    </lineage>
</organism>
<evidence type="ECO:0000313" key="19">
    <source>
        <dbReference type="RefSeq" id="XP_012373208.1"/>
    </source>
</evidence>
<evidence type="ECO:0000256" key="6">
    <source>
        <dbReference type="ARBA" id="ARBA00022553"/>
    </source>
</evidence>
<dbReference type="FunCoup" id="A0A6P3VE18">
    <property type="interactions" value="424"/>
</dbReference>
<dbReference type="Pfam" id="PF09727">
    <property type="entry name" value="CortBP2"/>
    <property type="match status" value="1"/>
</dbReference>
<keyword evidence="5" id="KW-0963">Cytoplasm</keyword>
<evidence type="ECO:0000256" key="4">
    <source>
        <dbReference type="ARBA" id="ARBA00022481"/>
    </source>
</evidence>
<sequence length="1611" mass="174339">MASQRTVCNGQKARRKEVFIQERYGRFNLNDPFLALQRDYEAGAGDKEKKPVCTNPISILEAVMAHCRKMQERMSTQLAAAESRQKKLEMEKLQLQALEQEHRKLATRLEEERGKNKQVVLMLVKECKQLSGRVIEEAQKLEGVVATLEEERKKTRELEEALSAEKRRSAEMEAQMEKQLSELDTERERLRAKLSREEAHSSDLQEEIDKMKKTTEQLKRGGDSKPSLSLPRKTKDRRLVSVSVGTEGPVAKSVTCQTDLVTESSEPGKKAPLTMPAKPSAGSSRISASAKANVCASAPLVRPSIDRQASHGDLISYSQQPVSAALPPGASRVEENGPSCGSAPDVTSSTPALPSSAPPLPAQPSGAAPQAHSQAPPAHSLHSPCANASLHPGLNPRIQAARFRFQGNANDPDQNGNTTQSPPSRDISPTSRDNLVAKQLARNTVTQALSRFTSPQAGAPSRPGAPPAGEGGTHPPVGRTSLKTPGVPRVDRGNPPPIPPKKPGLSQTPSPPHPQIKVMMDSSRASNAGAKVDNKSAVSPPSTLPQGSRVTNEENAPKASSPQLPPKPSIDLTVAPAGCAVSALATSQVGAWPAGSPGLSPPACSDRSLVVPTTNAFRSSIRPISASSRRPGASDSLLVTASGWSPSLTPLLMSGGPVPLAGRPTLLQQAAAQGNVTLLSMLLNEEGLDINYSCEDGHSALYSAAKNGHTDCVRLLLSAEAAVNTADEDGFTPLCAAAAQGRFECVELLIAYDANINHAAAGGQTPLYLACKNGNRECIKLLLEAGTDRSVKTRDGWTPVHAAVDTGNVDSLKLLMFHRTPARRDSQSEEEPEPGSCALDGGGGSPEDTGAPVVPADLINHADREGWTAAHIAASKGFRNCLEILCRHGGLEPEKRDRCNRTVHDVATDDCKHLLENLNALKIPLRLSVGEIPPGKDDGDDFECENTICALNIRKQTSWDDFSKAVSQALTRHFQAISSDGWSSPGDTALTTTTDSNIGLSASSVRSITLGNVPWPAGQSCTQSLWDFVRRSKAEHVTVWLSGPPEGCLDSVTYASMIPLQMLQNYLRLVEQYRNVIFHGPEGSLQDYIVRQLALCMKHRQMAAGYSCDIVKARVDAGFSKEHLVDLFICNACLIPVKQSPVKKKIIIILENLEKASLSELLGDFLAPLENRNTESSWTFQKGNGTSECYYFHENCFLMGTIAKACLQGSDLVVQQHFRWVQLRWDCEPMQGLLQRFLRRQVVNKFRGQVPSASDPTCKIVDWVLGVWRQLNSCLARLGTPEALLGPKPFLSCPVVPGHTHATVKWMSELWNAVIAPRVQQGILSRASVKRQPGLGQTAVKKRPSQGQQAVVKAALSILLHRAVLQGCPLPRAELEQHTADFKGGGFPLSIVSSYSKKKESGAWRKVNTSPRKKCCRFSAPTCQKLDLSRGGMKNMTISQLNYSRNASLSKQKSLENDVSLTLTLEPRLSLGSDDEADLVKELQLMCSSKSESDISKIADSRDDVRRFDSSGNMPACSATRNNRGMPVSPEEAGPPSSHPTTECSNSKLKTESGVSRVKSFLPVPRSKAAQCSQNTKRSSSSSNTRQLEIHNSKEENWNLHKHEQVEKPTK</sequence>
<dbReference type="PROSITE" id="PS50088">
    <property type="entry name" value="ANK_REPEAT"/>
    <property type="match status" value="4"/>
</dbReference>
<feature type="region of interest" description="Disordered" evidence="15">
    <location>
        <begin position="322"/>
        <end position="393"/>
    </location>
</feature>
<feature type="region of interest" description="Disordered" evidence="15">
    <location>
        <begin position="1501"/>
        <end position="1611"/>
    </location>
</feature>
<evidence type="ECO:0000259" key="17">
    <source>
        <dbReference type="Pfam" id="PF25408"/>
    </source>
</evidence>
<feature type="domain" description="CortBP2/NAV1-like AAA+ ATPase lid" evidence="17">
    <location>
        <begin position="1258"/>
        <end position="1324"/>
    </location>
</feature>
<feature type="domain" description="Cortactin-binding protein-2 N-terminal" evidence="16">
    <location>
        <begin position="13"/>
        <end position="87"/>
    </location>
</feature>
<proteinExistence type="predicted"/>
<dbReference type="PANTHER" id="PTHR24166:SF27">
    <property type="entry name" value="CORTACTIN-BINDING PROTEIN 2"/>
    <property type="match status" value="1"/>
</dbReference>
<gene>
    <name evidence="19" type="primary">Cttnbp2</name>
</gene>
<comment type="subunit">
    <text evidence="13">Interacts with CTTN/cortactin SH3 domain. Interacts with STRN, STRN4/zinedin and MOB4/phocein; this interactions mediate the association with the STRIPAK core complex and may regulate dendritic spine distribution of the STRIPAK complex in hippocampal neurons. Activation of glutamate receptors weakens the interaction with STRN and STRN4.</text>
</comment>
<evidence type="ECO:0000256" key="13">
    <source>
        <dbReference type="ARBA" id="ARBA00044767"/>
    </source>
</evidence>
<evidence type="ECO:0000256" key="1">
    <source>
        <dbReference type="ARBA" id="ARBA00004544"/>
    </source>
</evidence>
<dbReference type="GO" id="GO:0005938">
    <property type="term" value="C:cell cortex"/>
    <property type="evidence" value="ECO:0007669"/>
    <property type="project" value="UniProtKB-SubCell"/>
</dbReference>
<dbReference type="OrthoDB" id="6021133at2759"/>
<feature type="compositionally biased region" description="Basic and acidic residues" evidence="15">
    <location>
        <begin position="1588"/>
        <end position="1611"/>
    </location>
</feature>
<protein>
    <recommendedName>
        <fullName evidence="3">Cortactin-binding protein 2</fullName>
    </recommendedName>
</protein>
<dbReference type="CTD" id="83992"/>
<dbReference type="InParanoid" id="A0A6P3VE18"/>
<keyword evidence="11" id="KW-0966">Cell projection</keyword>
<dbReference type="GO" id="GO:0043197">
    <property type="term" value="C:dendritic spine"/>
    <property type="evidence" value="ECO:0007669"/>
    <property type="project" value="UniProtKB-SubCell"/>
</dbReference>
<evidence type="ECO:0000256" key="5">
    <source>
        <dbReference type="ARBA" id="ARBA00022490"/>
    </source>
</evidence>
<evidence type="ECO:0000256" key="9">
    <source>
        <dbReference type="ARBA" id="ARBA00023043"/>
    </source>
</evidence>
<keyword evidence="4" id="KW-0488">Methylation</keyword>
<evidence type="ECO:0000256" key="10">
    <source>
        <dbReference type="ARBA" id="ARBA00023054"/>
    </source>
</evidence>
<evidence type="ECO:0000256" key="11">
    <source>
        <dbReference type="ARBA" id="ARBA00023273"/>
    </source>
</evidence>
<evidence type="ECO:0000256" key="15">
    <source>
        <dbReference type="SAM" id="MobiDB-lite"/>
    </source>
</evidence>
<evidence type="ECO:0000256" key="2">
    <source>
        <dbReference type="ARBA" id="ARBA00004552"/>
    </source>
</evidence>
<evidence type="ECO:0000256" key="7">
    <source>
        <dbReference type="ARBA" id="ARBA00022737"/>
    </source>
</evidence>
<feature type="repeat" description="ANK" evidence="14">
    <location>
        <begin position="696"/>
        <end position="728"/>
    </location>
</feature>
<name>A0A6P3VE18_OCTDE</name>
<dbReference type="Pfam" id="PF25408">
    <property type="entry name" value="AAA_lid_NAV1"/>
    <property type="match status" value="1"/>
</dbReference>
<dbReference type="GO" id="GO:0098978">
    <property type="term" value="C:glutamatergic synapse"/>
    <property type="evidence" value="ECO:0007669"/>
    <property type="project" value="TreeGrafter"/>
</dbReference>
<keyword evidence="6" id="KW-0597">Phosphoprotein</keyword>
<feature type="region of interest" description="Disordered" evidence="15">
    <location>
        <begin position="214"/>
        <end position="285"/>
    </location>
</feature>
<feature type="repeat" description="ANK" evidence="14">
    <location>
        <begin position="762"/>
        <end position="794"/>
    </location>
</feature>
<feature type="region of interest" description="Disordered" evidence="15">
    <location>
        <begin position="821"/>
        <end position="852"/>
    </location>
</feature>
<comment type="subcellular location">
    <subcellularLocation>
        <location evidence="2">Cell projection</location>
        <location evidence="2">Dendritic spine</location>
    </subcellularLocation>
    <subcellularLocation>
        <location evidence="1">Cytoplasm</location>
        <location evidence="1">Cell cortex</location>
    </subcellularLocation>
</comment>
<evidence type="ECO:0000256" key="12">
    <source>
        <dbReference type="ARBA" id="ARBA00044742"/>
    </source>
</evidence>
<dbReference type="SUPFAM" id="SSF48403">
    <property type="entry name" value="Ankyrin repeat"/>
    <property type="match status" value="1"/>
</dbReference>
<feature type="repeat" description="ANK" evidence="14">
    <location>
        <begin position="729"/>
        <end position="761"/>
    </location>
</feature>
<dbReference type="Gene3D" id="1.25.40.20">
    <property type="entry name" value="Ankyrin repeat-containing domain"/>
    <property type="match status" value="1"/>
</dbReference>
<evidence type="ECO:0000256" key="3">
    <source>
        <dbReference type="ARBA" id="ARBA00017042"/>
    </source>
</evidence>
<evidence type="ECO:0000313" key="18">
    <source>
        <dbReference type="Proteomes" id="UP000515203"/>
    </source>
</evidence>
<feature type="compositionally biased region" description="Polar residues" evidence="15">
    <location>
        <begin position="1539"/>
        <end position="1548"/>
    </location>
</feature>
<feature type="region of interest" description="Disordered" evidence="15">
    <location>
        <begin position="407"/>
        <end position="571"/>
    </location>
</feature>
<feature type="compositionally biased region" description="Polar residues" evidence="15">
    <location>
        <begin position="254"/>
        <end position="265"/>
    </location>
</feature>
<keyword evidence="10" id="KW-0175">Coiled coil</keyword>
<comment type="function">
    <text evidence="12">Regulates the dendritic spine distribution of CTTN/cortactin in hippocampal neurons, and thus controls dendritic spinogenesis and dendritic spine maintenance. Associates with the striatin-interacting phosphatase and kinase (STRIPAK) core complex to regulate dendritic spine distribution of the STRIPAK complex in hippocampal neurons.</text>
</comment>
<accession>A0A6P3VE18</accession>
<evidence type="ECO:0000259" key="16">
    <source>
        <dbReference type="Pfam" id="PF09727"/>
    </source>
</evidence>
<reference evidence="19" key="1">
    <citation type="submission" date="2025-08" db="UniProtKB">
        <authorList>
            <consortium name="RefSeq"/>
        </authorList>
    </citation>
    <scope>IDENTIFICATION</scope>
</reference>
<keyword evidence="9 14" id="KW-0040">ANK repeat</keyword>
<dbReference type="RefSeq" id="XP_012373208.1">
    <property type="nucleotide sequence ID" value="XM_012517754.2"/>
</dbReference>
<feature type="compositionally biased region" description="Low complexity" evidence="15">
    <location>
        <begin position="1573"/>
        <end position="1587"/>
    </location>
</feature>
<dbReference type="InterPro" id="IPR050889">
    <property type="entry name" value="Dendritic_Spine_Reg/Scaffold"/>
</dbReference>
<feature type="repeat" description="ANK" evidence="14">
    <location>
        <begin position="795"/>
        <end position="816"/>
    </location>
</feature>
<feature type="compositionally biased region" description="Basic and acidic residues" evidence="15">
    <location>
        <begin position="214"/>
        <end position="223"/>
    </location>
</feature>
<dbReference type="InterPro" id="IPR036770">
    <property type="entry name" value="Ankyrin_rpt-contain_sf"/>
</dbReference>
<dbReference type="InterPro" id="IPR002110">
    <property type="entry name" value="Ankyrin_rpt"/>
</dbReference>
<dbReference type="GO" id="GO:0050807">
    <property type="term" value="P:regulation of synapse organization"/>
    <property type="evidence" value="ECO:0007669"/>
    <property type="project" value="TreeGrafter"/>
</dbReference>
<dbReference type="PROSITE" id="PS50297">
    <property type="entry name" value="ANK_REP_REGION"/>
    <property type="match status" value="4"/>
</dbReference>
<dbReference type="Pfam" id="PF12796">
    <property type="entry name" value="Ank_2"/>
    <property type="match status" value="2"/>
</dbReference>
<keyword evidence="18" id="KW-1185">Reference proteome</keyword>
<dbReference type="InterPro" id="IPR057568">
    <property type="entry name" value="CortBP2_NAV1-like_AAA_lid"/>
</dbReference>
<dbReference type="InterPro" id="IPR019131">
    <property type="entry name" value="Cortactin-binding_p2_N"/>
</dbReference>
<evidence type="ECO:0000256" key="8">
    <source>
        <dbReference type="ARBA" id="ARBA00023018"/>
    </source>
</evidence>
<feature type="compositionally biased region" description="Polar residues" evidence="15">
    <location>
        <begin position="441"/>
        <end position="454"/>
    </location>
</feature>
<keyword evidence="8" id="KW-0770">Synapse</keyword>
<dbReference type="GeneID" id="101567850"/>
<feature type="compositionally biased region" description="Low complexity" evidence="15">
    <location>
        <begin position="363"/>
        <end position="380"/>
    </location>
</feature>
<keyword evidence="7" id="KW-0677">Repeat</keyword>
<dbReference type="SMART" id="SM00248">
    <property type="entry name" value="ANK"/>
    <property type="match status" value="6"/>
</dbReference>